<evidence type="ECO:0000256" key="5">
    <source>
        <dbReference type="ARBA" id="ARBA00023136"/>
    </source>
</evidence>
<reference evidence="7" key="1">
    <citation type="thesis" date="2020" institute="ProQuest LLC" country="789 East Eisenhower Parkway, Ann Arbor, MI, USA">
        <title>Comparative Genomics and Chromosome Evolution.</title>
        <authorList>
            <person name="Mudd A.B."/>
        </authorList>
    </citation>
    <scope>NUCLEOTIDE SEQUENCE</scope>
    <source>
        <strain evidence="7">237g6f4</strain>
        <tissue evidence="7">Blood</tissue>
    </source>
</reference>
<keyword evidence="5 6" id="KW-0472">Membrane</keyword>
<organism evidence="7 8">
    <name type="scientific">Engystomops pustulosus</name>
    <name type="common">Tungara frog</name>
    <name type="synonym">Physalaemus pustulosus</name>
    <dbReference type="NCBI Taxonomy" id="76066"/>
    <lineage>
        <taxon>Eukaryota</taxon>
        <taxon>Metazoa</taxon>
        <taxon>Chordata</taxon>
        <taxon>Craniata</taxon>
        <taxon>Vertebrata</taxon>
        <taxon>Euteleostomi</taxon>
        <taxon>Amphibia</taxon>
        <taxon>Batrachia</taxon>
        <taxon>Anura</taxon>
        <taxon>Neobatrachia</taxon>
        <taxon>Hyloidea</taxon>
        <taxon>Leptodactylidae</taxon>
        <taxon>Leiuperinae</taxon>
        <taxon>Engystomops</taxon>
    </lineage>
</organism>
<feature type="transmembrane region" description="Helical" evidence="6">
    <location>
        <begin position="96"/>
        <end position="123"/>
    </location>
</feature>
<dbReference type="AlphaFoldDB" id="A0AAV7AWE4"/>
<evidence type="ECO:0000256" key="6">
    <source>
        <dbReference type="SAM" id="Phobius"/>
    </source>
</evidence>
<keyword evidence="3 6" id="KW-0812">Transmembrane</keyword>
<accession>A0AAV7AWE4</accession>
<comment type="similarity">
    <text evidence="2">Belongs to the CD225/Dispanin family.</text>
</comment>
<feature type="transmembrane region" description="Helical" evidence="6">
    <location>
        <begin position="48"/>
        <end position="72"/>
    </location>
</feature>
<proteinExistence type="inferred from homology"/>
<evidence type="ECO:0000313" key="7">
    <source>
        <dbReference type="EMBL" id="KAG8564378.1"/>
    </source>
</evidence>
<gene>
    <name evidence="7" type="ORF">GDO81_016434</name>
</gene>
<evidence type="ECO:0000256" key="4">
    <source>
        <dbReference type="ARBA" id="ARBA00022989"/>
    </source>
</evidence>
<dbReference type="InterPro" id="IPR007593">
    <property type="entry name" value="CD225/Dispanin_fam"/>
</dbReference>
<dbReference type="Pfam" id="PF04505">
    <property type="entry name" value="CD225"/>
    <property type="match status" value="1"/>
</dbReference>
<protein>
    <recommendedName>
        <fullName evidence="9">Interferon-induced transmembrane protein 3</fullName>
    </recommendedName>
</protein>
<dbReference type="GO" id="GO:0005886">
    <property type="term" value="C:plasma membrane"/>
    <property type="evidence" value="ECO:0007669"/>
    <property type="project" value="TreeGrafter"/>
</dbReference>
<evidence type="ECO:0000256" key="2">
    <source>
        <dbReference type="ARBA" id="ARBA00006843"/>
    </source>
</evidence>
<evidence type="ECO:0000256" key="1">
    <source>
        <dbReference type="ARBA" id="ARBA00004370"/>
    </source>
</evidence>
<evidence type="ECO:0008006" key="9">
    <source>
        <dbReference type="Google" id="ProtNLM"/>
    </source>
</evidence>
<dbReference type="EMBL" id="WNYA01000007">
    <property type="protein sequence ID" value="KAG8564378.1"/>
    <property type="molecule type" value="Genomic_DNA"/>
</dbReference>
<evidence type="ECO:0000313" key="8">
    <source>
        <dbReference type="Proteomes" id="UP000824782"/>
    </source>
</evidence>
<name>A0AAV7AWE4_ENGPU</name>
<dbReference type="Proteomes" id="UP000824782">
    <property type="component" value="Unassembled WGS sequence"/>
</dbReference>
<comment type="caution">
    <text evidence="7">The sequence shown here is derived from an EMBL/GenBank/DDBJ whole genome shotgun (WGS) entry which is preliminary data.</text>
</comment>
<dbReference type="InterPro" id="IPR051517">
    <property type="entry name" value="IFITM_antiviral_protein"/>
</dbReference>
<keyword evidence="4 6" id="KW-1133">Transmembrane helix</keyword>
<dbReference type="PANTHER" id="PTHR13999:SF4">
    <property type="entry name" value="INTERFERON-INDUCED TRANSMEMBRANE PROTEIN 3"/>
    <property type="match status" value="1"/>
</dbReference>
<evidence type="ECO:0000256" key="3">
    <source>
        <dbReference type="ARBA" id="ARBA00022692"/>
    </source>
</evidence>
<dbReference type="PANTHER" id="PTHR13999">
    <property type="entry name" value="INTERFERON INDUCIBLE TRANSMEMBRANE PROTEIN"/>
    <property type="match status" value="1"/>
</dbReference>
<sequence>MDSDGMSLPIFTNAHSGGLINSGHNLPGNAHSTVVVIQEDPQLIRDDLIWSIFNIIHCNAFCLGLVALSYSVKSRDRKLFKDYVGAREYGATARKFNIAALAVTVVVTFSLIIIYFTVIFTVFPRI</sequence>
<comment type="subcellular location">
    <subcellularLocation>
        <location evidence="1">Membrane</location>
    </subcellularLocation>
</comment>
<keyword evidence="8" id="KW-1185">Reference proteome</keyword>